<keyword evidence="2" id="KW-0472">Membrane</keyword>
<name>A0A2T7Q1Q2_POMCA</name>
<dbReference type="SUPFAM" id="SSF56436">
    <property type="entry name" value="C-type lectin-like"/>
    <property type="match status" value="1"/>
</dbReference>
<keyword evidence="2" id="KW-0812">Transmembrane</keyword>
<proteinExistence type="predicted"/>
<dbReference type="OrthoDB" id="418245at2759"/>
<dbReference type="InterPro" id="IPR001304">
    <property type="entry name" value="C-type_lectin-like"/>
</dbReference>
<gene>
    <name evidence="4" type="ORF">C0Q70_02229</name>
</gene>
<evidence type="ECO:0000313" key="4">
    <source>
        <dbReference type="EMBL" id="PVD39594.1"/>
    </source>
</evidence>
<feature type="transmembrane region" description="Helical" evidence="2">
    <location>
        <begin position="250"/>
        <end position="274"/>
    </location>
</feature>
<feature type="region of interest" description="Disordered" evidence="1">
    <location>
        <begin position="389"/>
        <end position="409"/>
    </location>
</feature>
<evidence type="ECO:0000256" key="1">
    <source>
        <dbReference type="SAM" id="MobiDB-lite"/>
    </source>
</evidence>
<evidence type="ECO:0000313" key="5">
    <source>
        <dbReference type="Proteomes" id="UP000245119"/>
    </source>
</evidence>
<comment type="caution">
    <text evidence="4">The sequence shown here is derived from an EMBL/GenBank/DDBJ whole genome shotgun (WGS) entry which is preliminary data.</text>
</comment>
<dbReference type="CDD" id="cd00037">
    <property type="entry name" value="CLECT"/>
    <property type="match status" value="1"/>
</dbReference>
<organism evidence="4 5">
    <name type="scientific">Pomacea canaliculata</name>
    <name type="common">Golden apple snail</name>
    <dbReference type="NCBI Taxonomy" id="400727"/>
    <lineage>
        <taxon>Eukaryota</taxon>
        <taxon>Metazoa</taxon>
        <taxon>Spiralia</taxon>
        <taxon>Lophotrochozoa</taxon>
        <taxon>Mollusca</taxon>
        <taxon>Gastropoda</taxon>
        <taxon>Caenogastropoda</taxon>
        <taxon>Architaenioglossa</taxon>
        <taxon>Ampullarioidea</taxon>
        <taxon>Ampullariidae</taxon>
        <taxon>Pomacea</taxon>
    </lineage>
</organism>
<keyword evidence="5" id="KW-1185">Reference proteome</keyword>
<dbReference type="InterPro" id="IPR050111">
    <property type="entry name" value="C-type_lectin/snaclec_domain"/>
</dbReference>
<protein>
    <recommendedName>
        <fullName evidence="3">C-type lectin domain-containing protein</fullName>
    </recommendedName>
</protein>
<evidence type="ECO:0000256" key="2">
    <source>
        <dbReference type="SAM" id="Phobius"/>
    </source>
</evidence>
<reference evidence="4 5" key="1">
    <citation type="submission" date="2018-04" db="EMBL/GenBank/DDBJ databases">
        <title>The genome of golden apple snail Pomacea canaliculata provides insight into stress tolerance and invasive adaptation.</title>
        <authorList>
            <person name="Liu C."/>
            <person name="Liu B."/>
            <person name="Ren Y."/>
            <person name="Zhang Y."/>
            <person name="Wang H."/>
            <person name="Li S."/>
            <person name="Jiang F."/>
            <person name="Yin L."/>
            <person name="Zhang G."/>
            <person name="Qian W."/>
            <person name="Fan W."/>
        </authorList>
    </citation>
    <scope>NUCLEOTIDE SEQUENCE [LARGE SCALE GENOMIC DNA]</scope>
    <source>
        <strain evidence="4">SZHN2017</strain>
        <tissue evidence="4">Muscle</tissue>
    </source>
</reference>
<feature type="compositionally biased region" description="Polar residues" evidence="1">
    <location>
        <begin position="390"/>
        <end position="408"/>
    </location>
</feature>
<dbReference type="Pfam" id="PF00059">
    <property type="entry name" value="Lectin_C"/>
    <property type="match status" value="1"/>
</dbReference>
<dbReference type="InterPro" id="IPR016186">
    <property type="entry name" value="C-type_lectin-like/link_sf"/>
</dbReference>
<evidence type="ECO:0000259" key="3">
    <source>
        <dbReference type="PROSITE" id="PS50041"/>
    </source>
</evidence>
<keyword evidence="2" id="KW-1133">Transmembrane helix</keyword>
<dbReference type="PANTHER" id="PTHR22803">
    <property type="entry name" value="MANNOSE, PHOSPHOLIPASE, LECTIN RECEPTOR RELATED"/>
    <property type="match status" value="1"/>
</dbReference>
<sequence length="438" mass="47906">MIVYNYPTEPLVLCVRCAEGSKDGCPPIVQESSHFAETFGNTCFLFVDEEVYWNDARDKCWDMGGELLAVRDVATMNFIKATLNSKKLGWRNQGVWLGARYYSGKWRWTTGEAIDFQYWSPGQPSKILGLLSVEDCALMRRDDAWQWHDYICGSLKFHYKYICQFRLVKTTAAAAATTTTSSTAVTVAGIQGDGQSQKALYLKGQRAESMVIDDSVGSGLSGRRGHGTAFNSIYQHAAHSSAAAEDNGNMAILTIILIVGGIILLGLLIAFLVVRRSRHEDSLYLTPVESECFYEEIKKPETQRTDCINKDFDSFQETVPLASGGLCAGDVGACGITLDAFDDSPELPLVSAGSANSMESLDSSKGSMKLKPENVHNDYVDMNGMAVMSSKDSSGTASKESLHGSTLNAEGGKAAVQDDYYYVNTWKGAQENVYEALP</sequence>
<dbReference type="AlphaFoldDB" id="A0A2T7Q1Q2"/>
<dbReference type="Gene3D" id="3.10.100.10">
    <property type="entry name" value="Mannose-Binding Protein A, subunit A"/>
    <property type="match status" value="1"/>
</dbReference>
<accession>A0A2T7Q1Q2</accession>
<dbReference type="EMBL" id="PZQS01000001">
    <property type="protein sequence ID" value="PVD39594.1"/>
    <property type="molecule type" value="Genomic_DNA"/>
</dbReference>
<dbReference type="SMART" id="SM00034">
    <property type="entry name" value="CLECT"/>
    <property type="match status" value="1"/>
</dbReference>
<dbReference type="InterPro" id="IPR016187">
    <property type="entry name" value="CTDL_fold"/>
</dbReference>
<feature type="domain" description="C-type lectin" evidence="3">
    <location>
        <begin position="39"/>
        <end position="152"/>
    </location>
</feature>
<dbReference type="PROSITE" id="PS50041">
    <property type="entry name" value="C_TYPE_LECTIN_2"/>
    <property type="match status" value="1"/>
</dbReference>
<dbReference type="Proteomes" id="UP000245119">
    <property type="component" value="Linkage Group LG1"/>
</dbReference>